<proteinExistence type="predicted"/>
<organism evidence="1 2">
    <name type="scientific">Devosia nanyangense</name>
    <dbReference type="NCBI Taxonomy" id="1228055"/>
    <lineage>
        <taxon>Bacteria</taxon>
        <taxon>Pseudomonadati</taxon>
        <taxon>Pseudomonadota</taxon>
        <taxon>Alphaproteobacteria</taxon>
        <taxon>Hyphomicrobiales</taxon>
        <taxon>Devosiaceae</taxon>
        <taxon>Devosia</taxon>
    </lineage>
</organism>
<sequence length="162" mass="17636">MWRLLALLVLLVLLVLLATRALGADWSHYDNARFGYGIDVPPGFAGRGEAENGDGQVFTTPVATLTVFGGYIMAADFEAEVKQRRDWAAAEGWALTYQVTTPDRASFSGRHGARILYARMIALCGGTAFGMFELEYSVADIQPFDPVVTRLVQSLRASGDCP</sequence>
<reference evidence="1" key="1">
    <citation type="submission" date="2020-07" db="EMBL/GenBank/DDBJ databases">
        <title>Huge and variable diversity of episymbiotic CPR bacteria and DPANN archaea in groundwater ecosystems.</title>
        <authorList>
            <person name="He C.Y."/>
            <person name="Keren R."/>
            <person name="Whittaker M."/>
            <person name="Farag I.F."/>
            <person name="Doudna J."/>
            <person name="Cate J.H.D."/>
            <person name="Banfield J.F."/>
        </authorList>
    </citation>
    <scope>NUCLEOTIDE SEQUENCE</scope>
    <source>
        <strain evidence="1">NC_groundwater_1586_Pr3_B-0.1um_66_15</strain>
    </source>
</reference>
<dbReference type="EMBL" id="JACRAF010000013">
    <property type="protein sequence ID" value="MBI4920807.1"/>
    <property type="molecule type" value="Genomic_DNA"/>
</dbReference>
<accession>A0A933L088</accession>
<evidence type="ECO:0000313" key="1">
    <source>
        <dbReference type="EMBL" id="MBI4920807.1"/>
    </source>
</evidence>
<protein>
    <submittedName>
        <fullName evidence="1">Uncharacterized protein</fullName>
    </submittedName>
</protein>
<evidence type="ECO:0000313" key="2">
    <source>
        <dbReference type="Proteomes" id="UP000782610"/>
    </source>
</evidence>
<dbReference type="Proteomes" id="UP000782610">
    <property type="component" value="Unassembled WGS sequence"/>
</dbReference>
<dbReference type="AlphaFoldDB" id="A0A933L088"/>
<gene>
    <name evidence="1" type="ORF">HY834_03595</name>
</gene>
<name>A0A933L088_9HYPH</name>
<comment type="caution">
    <text evidence="1">The sequence shown here is derived from an EMBL/GenBank/DDBJ whole genome shotgun (WGS) entry which is preliminary data.</text>
</comment>